<evidence type="ECO:0000256" key="6">
    <source>
        <dbReference type="ARBA" id="ARBA00023004"/>
    </source>
</evidence>
<dbReference type="Proteomes" id="UP001597296">
    <property type="component" value="Unassembled WGS sequence"/>
</dbReference>
<dbReference type="CDD" id="cd01335">
    <property type="entry name" value="Radical_SAM"/>
    <property type="match status" value="1"/>
</dbReference>
<keyword evidence="3" id="KW-0119">Carbohydrate metabolism</keyword>
<keyword evidence="7" id="KW-0411">Iron-sulfur</keyword>
<keyword evidence="4" id="KW-0949">S-adenosyl-L-methionine</keyword>
<evidence type="ECO:0000313" key="9">
    <source>
        <dbReference type="EMBL" id="MFD2235356.1"/>
    </source>
</evidence>
<dbReference type="RefSeq" id="WP_377318461.1">
    <property type="nucleotide sequence ID" value="NZ_JBHUIY010000044.1"/>
</dbReference>
<evidence type="ECO:0000256" key="1">
    <source>
        <dbReference type="ARBA" id="ARBA00001966"/>
    </source>
</evidence>
<dbReference type="PIRSF" id="PIRSF004869">
    <property type="entry name" value="PflX_prd"/>
    <property type="match status" value="1"/>
</dbReference>
<evidence type="ECO:0000256" key="2">
    <source>
        <dbReference type="ARBA" id="ARBA00022485"/>
    </source>
</evidence>
<evidence type="ECO:0000256" key="4">
    <source>
        <dbReference type="ARBA" id="ARBA00022691"/>
    </source>
</evidence>
<dbReference type="InterPro" id="IPR034457">
    <property type="entry name" value="Organic_radical-activating"/>
</dbReference>
<evidence type="ECO:0000256" key="7">
    <source>
        <dbReference type="ARBA" id="ARBA00023014"/>
    </source>
</evidence>
<keyword evidence="6" id="KW-0408">Iron</keyword>
<evidence type="ECO:0000256" key="5">
    <source>
        <dbReference type="ARBA" id="ARBA00022723"/>
    </source>
</evidence>
<dbReference type="InterPro" id="IPR007197">
    <property type="entry name" value="rSAM"/>
</dbReference>
<name>A0ABW5CGH1_9PROT</name>
<dbReference type="InterPro" id="IPR016431">
    <property type="entry name" value="Pyrv-formate_lyase-activ_prd"/>
</dbReference>
<sequence>MGTMLARYWHKRDDGQIECDLCPRACVLEEGQAGACANRAHRGGAMIATSYGRASGFCIDPIEKKPLYHFLPGSAVLSFGTTGCNLVCRFCQNWDISRARGGARLSEAASPEAIAESAARLGCRSVAFTYNDPVVFLEYAADVADACHRLGIATVAVSAGYVTEAARPDLFDRIDAANIDLKSFSETFYRRLCGARLEPVKETLRWLVHESKVWVEITTLLIPGENDSPAEIAALSGWIAAELGPEVPLHFTAFHPDWKMTDRLPTDPATLARARAIARAEGLRHVYTGNVRDREGGSSWCPSCGARLIGRDGYLLTEWGLSPEGRCLGCGAPLAGRFEAEPGTWGARRQPVEVGA</sequence>
<protein>
    <submittedName>
        <fullName evidence="9">AmmeMemoRadiSam system radical SAM enzyme</fullName>
    </submittedName>
</protein>
<dbReference type="PANTHER" id="PTHR30352">
    <property type="entry name" value="PYRUVATE FORMATE-LYASE-ACTIVATING ENZYME"/>
    <property type="match status" value="1"/>
</dbReference>
<accession>A0ABW5CGH1</accession>
<comment type="cofactor">
    <cofactor evidence="1">
        <name>[4Fe-4S] cluster</name>
        <dbReference type="ChEBI" id="CHEBI:49883"/>
    </cofactor>
</comment>
<dbReference type="PROSITE" id="PS51918">
    <property type="entry name" value="RADICAL_SAM"/>
    <property type="match status" value="1"/>
</dbReference>
<evidence type="ECO:0000256" key="3">
    <source>
        <dbReference type="ARBA" id="ARBA00022526"/>
    </source>
</evidence>
<comment type="caution">
    <text evidence="9">The sequence shown here is derived from an EMBL/GenBank/DDBJ whole genome shotgun (WGS) entry which is preliminary data.</text>
</comment>
<evidence type="ECO:0000259" key="8">
    <source>
        <dbReference type="PROSITE" id="PS51918"/>
    </source>
</evidence>
<keyword evidence="3" id="KW-0313">Glucose metabolism</keyword>
<dbReference type="InterPro" id="IPR058240">
    <property type="entry name" value="rSAM_sf"/>
</dbReference>
<dbReference type="EMBL" id="JBHUIY010000044">
    <property type="protein sequence ID" value="MFD2235356.1"/>
    <property type="molecule type" value="Genomic_DNA"/>
</dbReference>
<organism evidence="9 10">
    <name type="scientific">Phaeospirillum tilakii</name>
    <dbReference type="NCBI Taxonomy" id="741673"/>
    <lineage>
        <taxon>Bacteria</taxon>
        <taxon>Pseudomonadati</taxon>
        <taxon>Pseudomonadota</taxon>
        <taxon>Alphaproteobacteria</taxon>
        <taxon>Rhodospirillales</taxon>
        <taxon>Rhodospirillaceae</taxon>
        <taxon>Phaeospirillum</taxon>
    </lineage>
</organism>
<reference evidence="10" key="1">
    <citation type="journal article" date="2019" name="Int. J. Syst. Evol. Microbiol.">
        <title>The Global Catalogue of Microorganisms (GCM) 10K type strain sequencing project: providing services to taxonomists for standard genome sequencing and annotation.</title>
        <authorList>
            <consortium name="The Broad Institute Genomics Platform"/>
            <consortium name="The Broad Institute Genome Sequencing Center for Infectious Disease"/>
            <person name="Wu L."/>
            <person name="Ma J."/>
        </authorList>
    </citation>
    <scope>NUCLEOTIDE SEQUENCE [LARGE SCALE GENOMIC DNA]</scope>
    <source>
        <strain evidence="10">KCTC 15012</strain>
    </source>
</reference>
<proteinExistence type="predicted"/>
<evidence type="ECO:0000313" key="10">
    <source>
        <dbReference type="Proteomes" id="UP001597296"/>
    </source>
</evidence>
<feature type="domain" description="Radical SAM core" evidence="8">
    <location>
        <begin position="69"/>
        <end position="284"/>
    </location>
</feature>
<gene>
    <name evidence="9" type="primary">amrS</name>
    <name evidence="9" type="ORF">ACFSNB_16240</name>
</gene>
<dbReference type="PANTHER" id="PTHR30352:SF5">
    <property type="entry name" value="PYRUVATE FORMATE-LYASE 1-ACTIVATING ENZYME"/>
    <property type="match status" value="1"/>
</dbReference>
<dbReference type="InterPro" id="IPR013785">
    <property type="entry name" value="Aldolase_TIM"/>
</dbReference>
<keyword evidence="10" id="KW-1185">Reference proteome</keyword>
<dbReference type="NCBIfam" id="TIGR04337">
    <property type="entry name" value="AmmeMemoSam_rS"/>
    <property type="match status" value="1"/>
</dbReference>
<dbReference type="SUPFAM" id="SSF102114">
    <property type="entry name" value="Radical SAM enzymes"/>
    <property type="match status" value="1"/>
</dbReference>
<dbReference type="Pfam" id="PF04055">
    <property type="entry name" value="Radical_SAM"/>
    <property type="match status" value="1"/>
</dbReference>
<dbReference type="SFLD" id="SFLDG01101">
    <property type="entry name" value="Uncharacterised_Radical_SAM_Su"/>
    <property type="match status" value="1"/>
</dbReference>
<dbReference type="SFLD" id="SFLDS00029">
    <property type="entry name" value="Radical_SAM"/>
    <property type="match status" value="1"/>
</dbReference>
<dbReference type="InterPro" id="IPR027596">
    <property type="entry name" value="AmmeMemoSam_rS"/>
</dbReference>
<keyword evidence="5" id="KW-0479">Metal-binding</keyword>
<dbReference type="Gene3D" id="3.20.20.70">
    <property type="entry name" value="Aldolase class I"/>
    <property type="match status" value="1"/>
</dbReference>
<keyword evidence="2" id="KW-0004">4Fe-4S</keyword>